<evidence type="ECO:0000256" key="1">
    <source>
        <dbReference type="ARBA" id="ARBA00004985"/>
    </source>
</evidence>
<keyword evidence="2 7" id="KW-0028">Amino-acid biosynthesis</keyword>
<evidence type="ECO:0000256" key="2">
    <source>
        <dbReference type="ARBA" id="ARBA00022605"/>
    </source>
</evidence>
<name>A0A420DPE0_9RHOB</name>
<dbReference type="HAMAP" id="MF_00412">
    <property type="entry name" value="ProA"/>
    <property type="match status" value="1"/>
</dbReference>
<comment type="catalytic activity">
    <reaction evidence="6 7">
        <text>L-glutamate 5-semialdehyde + phosphate + NADP(+) = L-glutamyl 5-phosphate + NADPH + H(+)</text>
        <dbReference type="Rhea" id="RHEA:19541"/>
        <dbReference type="ChEBI" id="CHEBI:15378"/>
        <dbReference type="ChEBI" id="CHEBI:43474"/>
        <dbReference type="ChEBI" id="CHEBI:57783"/>
        <dbReference type="ChEBI" id="CHEBI:58066"/>
        <dbReference type="ChEBI" id="CHEBI:58274"/>
        <dbReference type="ChEBI" id="CHEBI:58349"/>
        <dbReference type="EC" id="1.2.1.41"/>
    </reaction>
</comment>
<dbReference type="SUPFAM" id="SSF53720">
    <property type="entry name" value="ALDH-like"/>
    <property type="match status" value="1"/>
</dbReference>
<dbReference type="Proteomes" id="UP000284407">
    <property type="component" value="Unassembled WGS sequence"/>
</dbReference>
<dbReference type="RefSeq" id="WP_025063104.1">
    <property type="nucleotide sequence ID" value="NZ_RAQK01000001.1"/>
</dbReference>
<evidence type="ECO:0000256" key="5">
    <source>
        <dbReference type="ARBA" id="ARBA00023002"/>
    </source>
</evidence>
<evidence type="ECO:0000259" key="9">
    <source>
        <dbReference type="Pfam" id="PF00171"/>
    </source>
</evidence>
<evidence type="ECO:0000256" key="8">
    <source>
        <dbReference type="SAM" id="Coils"/>
    </source>
</evidence>
<evidence type="ECO:0000256" key="6">
    <source>
        <dbReference type="ARBA" id="ARBA00049024"/>
    </source>
</evidence>
<proteinExistence type="inferred from homology"/>
<comment type="subcellular location">
    <subcellularLocation>
        <location evidence="7">Cytoplasm</location>
    </subcellularLocation>
</comment>
<feature type="domain" description="Aldehyde dehydrogenase" evidence="9">
    <location>
        <begin position="22"/>
        <end position="294"/>
    </location>
</feature>
<evidence type="ECO:0000256" key="3">
    <source>
        <dbReference type="ARBA" id="ARBA00022650"/>
    </source>
</evidence>
<accession>A0A420DPE0</accession>
<dbReference type="GO" id="GO:0005737">
    <property type="term" value="C:cytoplasm"/>
    <property type="evidence" value="ECO:0007669"/>
    <property type="project" value="UniProtKB-SubCell"/>
</dbReference>
<dbReference type="Pfam" id="PF00171">
    <property type="entry name" value="Aldedh"/>
    <property type="match status" value="1"/>
</dbReference>
<comment type="function">
    <text evidence="7">Catalyzes the NADPH-dependent reduction of L-glutamate 5-phosphate into L-glutamate 5-semialdehyde and phosphate. The product spontaneously undergoes cyclization to form 1-pyrroline-5-carboxylate.</text>
</comment>
<dbReference type="STRING" id="1443111.Z949_2687"/>
<evidence type="ECO:0000313" key="10">
    <source>
        <dbReference type="EMBL" id="RKE96154.1"/>
    </source>
</evidence>
<dbReference type="Gene3D" id="3.40.309.10">
    <property type="entry name" value="Aldehyde Dehydrogenase, Chain A, domain 2"/>
    <property type="match status" value="1"/>
</dbReference>
<dbReference type="InterPro" id="IPR000965">
    <property type="entry name" value="GPR_dom"/>
</dbReference>
<keyword evidence="4 7" id="KW-0521">NADP</keyword>
<keyword evidence="8" id="KW-0175">Coiled coil</keyword>
<dbReference type="InterPro" id="IPR012134">
    <property type="entry name" value="Glu-5-SA_DH"/>
</dbReference>
<dbReference type="InterPro" id="IPR016161">
    <property type="entry name" value="Ald_DH/histidinol_DH"/>
</dbReference>
<dbReference type="OrthoDB" id="9809970at2"/>
<protein>
    <recommendedName>
        <fullName evidence="7">Gamma-glutamyl phosphate reductase</fullName>
        <shortName evidence="7">GPR</shortName>
        <ecNumber evidence="7">1.2.1.41</ecNumber>
    </recommendedName>
    <alternativeName>
        <fullName evidence="7">Glutamate-5-semialdehyde dehydrogenase</fullName>
    </alternativeName>
    <alternativeName>
        <fullName evidence="7">Glutamyl-gamma-semialdehyde dehydrogenase</fullName>
        <shortName evidence="7">GSA dehydrogenase</shortName>
    </alternativeName>
</protein>
<dbReference type="NCBIfam" id="TIGR00407">
    <property type="entry name" value="proA"/>
    <property type="match status" value="1"/>
</dbReference>
<keyword evidence="5 7" id="KW-0560">Oxidoreductase</keyword>
<dbReference type="PANTHER" id="PTHR11063">
    <property type="entry name" value="GLUTAMATE SEMIALDEHYDE DEHYDROGENASE"/>
    <property type="match status" value="1"/>
</dbReference>
<dbReference type="InterPro" id="IPR016163">
    <property type="entry name" value="Ald_DH_C"/>
</dbReference>
<sequence>MNDMSNDTNNMDVTAIVADLGRRAKAAAQKLAMATAQQRNQALKEAAKELRLRTREILAANAIDLSSVSGRDDAFIDRLTLTENRVAAMADAVDAIADQSDPLGRMLASFDRPNGLKIDRVSVPIGVIAMIYESRPNVGSDAGALCIKSGNTVILRGGSESLHSSREIVACLAAGLKAAGLPEDAVQLVDTKDREAVKLLLQSTDTVDLAIPRGGRGLVSLVQKEARVPTLLHLDGNNHSYIHESADFEKAVGIVQNAKMRRTGICGATECVVIDRAVAAKVLPLLEDALGDCELRGDAEAQDILAGITPATEEDWDTEYLSNIISVKIVADLSEAIAFVQDHSSGHTDAIISEDKAAAKQFMSAIDSAVVMHNASTQFSDGGEFGMGAEIGIATGKMHARGPVGAEQLTSFKYLVFGDGQQRP</sequence>
<dbReference type="CDD" id="cd07079">
    <property type="entry name" value="ALDH_F18-19_ProA-GPR"/>
    <property type="match status" value="1"/>
</dbReference>
<dbReference type="InterPro" id="IPR015590">
    <property type="entry name" value="Aldehyde_DH_dom"/>
</dbReference>
<comment type="similarity">
    <text evidence="7">Belongs to the gamma-glutamyl phosphate reductase family.</text>
</comment>
<dbReference type="EC" id="1.2.1.41" evidence="7"/>
<evidence type="ECO:0000256" key="7">
    <source>
        <dbReference type="HAMAP-Rule" id="MF_00412"/>
    </source>
</evidence>
<dbReference type="UniPathway" id="UPA00098">
    <property type="reaction ID" value="UER00360"/>
</dbReference>
<evidence type="ECO:0000256" key="4">
    <source>
        <dbReference type="ARBA" id="ARBA00022857"/>
    </source>
</evidence>
<keyword evidence="3 7" id="KW-0641">Proline biosynthesis</keyword>
<comment type="caution">
    <text evidence="10">The sequence shown here is derived from an EMBL/GenBank/DDBJ whole genome shotgun (WGS) entry which is preliminary data.</text>
</comment>
<dbReference type="InterPro" id="IPR016162">
    <property type="entry name" value="Ald_DH_N"/>
</dbReference>
<dbReference type="GO" id="GO:0055129">
    <property type="term" value="P:L-proline biosynthetic process"/>
    <property type="evidence" value="ECO:0007669"/>
    <property type="project" value="UniProtKB-UniRule"/>
</dbReference>
<feature type="coiled-coil region" evidence="8">
    <location>
        <begin position="26"/>
        <end position="53"/>
    </location>
</feature>
<dbReference type="GO" id="GO:0050661">
    <property type="term" value="F:NADP binding"/>
    <property type="evidence" value="ECO:0007669"/>
    <property type="project" value="InterPro"/>
</dbReference>
<dbReference type="PANTHER" id="PTHR11063:SF8">
    <property type="entry name" value="DELTA-1-PYRROLINE-5-CARBOXYLATE SYNTHASE"/>
    <property type="match status" value="1"/>
</dbReference>
<evidence type="ECO:0000313" key="11">
    <source>
        <dbReference type="Proteomes" id="UP000284407"/>
    </source>
</evidence>
<dbReference type="GO" id="GO:0004350">
    <property type="term" value="F:glutamate-5-semialdehyde dehydrogenase activity"/>
    <property type="evidence" value="ECO:0007669"/>
    <property type="project" value="UniProtKB-UniRule"/>
</dbReference>
<dbReference type="PIRSF" id="PIRSF000151">
    <property type="entry name" value="GPR"/>
    <property type="match status" value="1"/>
</dbReference>
<reference evidence="10 11" key="1">
    <citation type="submission" date="2018-09" db="EMBL/GenBank/DDBJ databases">
        <title>Genomic Encyclopedia of Archaeal and Bacterial Type Strains, Phase II (KMG-II): from individual species to whole genera.</title>
        <authorList>
            <person name="Goeker M."/>
        </authorList>
    </citation>
    <scope>NUCLEOTIDE SEQUENCE [LARGE SCALE GENOMIC DNA]</scope>
    <source>
        <strain evidence="10 11">DSM 11458</strain>
    </source>
</reference>
<keyword evidence="7" id="KW-0963">Cytoplasm</keyword>
<dbReference type="Gene3D" id="3.40.605.10">
    <property type="entry name" value="Aldehyde Dehydrogenase, Chain A, domain 1"/>
    <property type="match status" value="1"/>
</dbReference>
<dbReference type="EMBL" id="RAQK01000001">
    <property type="protein sequence ID" value="RKE96154.1"/>
    <property type="molecule type" value="Genomic_DNA"/>
</dbReference>
<dbReference type="AlphaFoldDB" id="A0A420DPE0"/>
<keyword evidence="11" id="KW-1185">Reference proteome</keyword>
<organism evidence="10 11">
    <name type="scientific">Sulfitobacter guttiformis</name>
    <dbReference type="NCBI Taxonomy" id="74349"/>
    <lineage>
        <taxon>Bacteria</taxon>
        <taxon>Pseudomonadati</taxon>
        <taxon>Pseudomonadota</taxon>
        <taxon>Alphaproteobacteria</taxon>
        <taxon>Rhodobacterales</taxon>
        <taxon>Roseobacteraceae</taxon>
        <taxon>Sulfitobacter</taxon>
    </lineage>
</organism>
<dbReference type="NCBIfam" id="NF001221">
    <property type="entry name" value="PRK00197.1"/>
    <property type="match status" value="1"/>
</dbReference>
<gene>
    <name evidence="7" type="primary">proA</name>
    <name evidence="10" type="ORF">C8N30_0707</name>
</gene>
<comment type="pathway">
    <text evidence="1 7">Amino-acid biosynthesis; L-proline biosynthesis; L-glutamate 5-semialdehyde from L-glutamate: step 2/2.</text>
</comment>